<protein>
    <submittedName>
        <fullName evidence="1">DUF1835 domain-containing protein</fullName>
    </submittedName>
</protein>
<proteinExistence type="predicted"/>
<dbReference type="KEGG" id="phal:H9I45_01910"/>
<sequence>MNSSILHITNGDSTTNYLKKLQFSGDFITWREMLCEGKTTTNVGSDVFWKTRYDFFKSSYKISKQKFIDYTVKEYRKLCNKKENKQIVLWFEYDLFCQINMIAVISWLKRYRKGYEVSLVCSGKVKESAKMLAIPELSEEQIQQHFKDRIELSQDDIEYADYIWQLYCSDSPLRLEKIHQFNPMSPFKYLTTALEAHLRRFPSIENGLNNVENFVLKTANNNNLSSKNQLVGKLLTEQEVFGFGDLQYENNIDKLQKLFTSFDPVKLTRKGKDILENQANFYREIRSENSYLGGSKKYSFLYSNATEKLLQITS</sequence>
<accession>A0A7L8AGX3</accession>
<keyword evidence="2" id="KW-1185">Reference proteome</keyword>
<dbReference type="Proteomes" id="UP000516764">
    <property type="component" value="Chromosome"/>
</dbReference>
<name>A0A7L8AGX3_9FLAO</name>
<gene>
    <name evidence="1" type="ORF">H9I45_01910</name>
</gene>
<evidence type="ECO:0000313" key="2">
    <source>
        <dbReference type="Proteomes" id="UP000516764"/>
    </source>
</evidence>
<reference evidence="1 2" key="1">
    <citation type="journal article" date="2016" name="Int. J. Syst. Evol. Microbiol.">
        <title>Polaribacter haliotis sp. nov., isolated from the gut of abalone Haliotis discus hannai.</title>
        <authorList>
            <person name="Kim Y.O."/>
            <person name="Park I.S."/>
            <person name="Park S."/>
            <person name="Nam B.H."/>
            <person name="Park J.M."/>
            <person name="Kim D.G."/>
            <person name="Yoon J.H."/>
        </authorList>
    </citation>
    <scope>NUCLEOTIDE SEQUENCE [LARGE SCALE GENOMIC DNA]</scope>
    <source>
        <strain evidence="1 2">KCTC 52418</strain>
    </source>
</reference>
<dbReference type="AlphaFoldDB" id="A0A7L8AGX3"/>
<dbReference type="RefSeq" id="WP_088353624.1">
    <property type="nucleotide sequence ID" value="NZ_CP061813.1"/>
</dbReference>
<organism evidence="1 2">
    <name type="scientific">Polaribacter haliotis</name>
    <dbReference type="NCBI Taxonomy" id="1888915"/>
    <lineage>
        <taxon>Bacteria</taxon>
        <taxon>Pseudomonadati</taxon>
        <taxon>Bacteroidota</taxon>
        <taxon>Flavobacteriia</taxon>
        <taxon>Flavobacteriales</taxon>
        <taxon>Flavobacteriaceae</taxon>
    </lineage>
</organism>
<dbReference type="EMBL" id="CP061813">
    <property type="protein sequence ID" value="QOD61227.1"/>
    <property type="molecule type" value="Genomic_DNA"/>
</dbReference>
<dbReference type="OrthoDB" id="127805at2"/>
<evidence type="ECO:0000313" key="1">
    <source>
        <dbReference type="EMBL" id="QOD61227.1"/>
    </source>
</evidence>